<sequence length="699" mass="80238">MAYVWFWQKERSSSDDSAMMKQVFATHSPDGRDMDLEPILHVIEKTLRHAISASSEGVNDGTHDGHVDALAGDVRGIPDGLAREIHKISREFSCKCSVREDPHELTMIILNMLSVYTWEAKMVISLGAFSVNFGEFWLVAQLFASATNPLANSVALLKRLPNIIEHYKSHEPQSNAFNDLIKAILEVTKFIIAFKKLPWKSIAWTQIPTGAYRCIKSMVVCATQLTSLLGMNYEYIATSEAWVPLDLADMVHNFHKLLKEILGKSSKICSFNDPKRTQIKNNEKNHYAHFIKIEQTILQPKGIMEIIDALFGANPLLYGSSGPKVNVNELSKKNVLLLISDLDISDAKVRFLTNIYRKKQPNHQYEVVWVPVVDGPETGNDSHQQKLELLRSKMEWLVPSNLLQPAVIRYLKQVWHFEKKPILVVLDPQGRVTSPNALHMIWIWENKAYPFTSIIERDLWEKESGTQSWTQSLALQILVDSNDRSKWIAEEKHICFYGGDNLLWIREFTKLAADIAKVARIQLQMVYVGKSGTEERITKIRAKTKEKINATTSEKNLSFTWTDPDKVWSYWTHLESRLYSKMQHEIIDENDLIMEEVMTLMSFDRSGQGWALICKGNEMARVNADLALQSLEEFSNWKKNIPQIGFVPALRDYFRKLHKSEHCNKIILPWISGWIPKVLKCSVCDGTMEKFFMFRCCTD</sequence>
<keyword evidence="4" id="KW-1185">Reference proteome</keyword>
<evidence type="ECO:0000259" key="1">
    <source>
        <dbReference type="Pfam" id="PF14576"/>
    </source>
</evidence>
<dbReference type="Pfam" id="PF14576">
    <property type="entry name" value="SEO_N"/>
    <property type="match status" value="1"/>
</dbReference>
<dbReference type="PANTHER" id="PTHR33232">
    <property type="entry name" value="PROTEIN SIEVE ELEMENT OCCLUSION B-LIKE"/>
    <property type="match status" value="1"/>
</dbReference>
<gene>
    <name evidence="3" type="ORF">CTI12_AA543860</name>
</gene>
<dbReference type="Proteomes" id="UP000245207">
    <property type="component" value="Unassembled WGS sequence"/>
</dbReference>
<dbReference type="Pfam" id="PF14577">
    <property type="entry name" value="SEO_C"/>
    <property type="match status" value="1"/>
</dbReference>
<dbReference type="GO" id="GO:0010088">
    <property type="term" value="P:phloem development"/>
    <property type="evidence" value="ECO:0007669"/>
    <property type="project" value="InterPro"/>
</dbReference>
<evidence type="ECO:0000313" key="4">
    <source>
        <dbReference type="Proteomes" id="UP000245207"/>
    </source>
</evidence>
<feature type="domain" description="Sieve element occlusion C-terminal" evidence="2">
    <location>
        <begin position="456"/>
        <end position="698"/>
    </location>
</feature>
<dbReference type="OrthoDB" id="1145248at2759"/>
<dbReference type="STRING" id="35608.A0A2U1KZP1"/>
<dbReference type="EMBL" id="PKPP01012530">
    <property type="protein sequence ID" value="PWA42242.1"/>
    <property type="molecule type" value="Genomic_DNA"/>
</dbReference>
<dbReference type="AlphaFoldDB" id="A0A2U1KZP1"/>
<feature type="domain" description="Sieve element occlusion N-terminal" evidence="1">
    <location>
        <begin position="14"/>
        <end position="267"/>
    </location>
</feature>
<dbReference type="InterPro" id="IPR027942">
    <property type="entry name" value="SEO_N"/>
</dbReference>
<protein>
    <submittedName>
        <fullName evidence="3">Sieve element occlusion</fullName>
    </submittedName>
</protein>
<evidence type="ECO:0000259" key="2">
    <source>
        <dbReference type="Pfam" id="PF14577"/>
    </source>
</evidence>
<dbReference type="InterPro" id="IPR027944">
    <property type="entry name" value="SEO_C"/>
</dbReference>
<reference evidence="3 4" key="1">
    <citation type="journal article" date="2018" name="Mol. Plant">
        <title>The genome of Artemisia annua provides insight into the evolution of Asteraceae family and artemisinin biosynthesis.</title>
        <authorList>
            <person name="Shen Q."/>
            <person name="Zhang L."/>
            <person name="Liao Z."/>
            <person name="Wang S."/>
            <person name="Yan T."/>
            <person name="Shi P."/>
            <person name="Liu M."/>
            <person name="Fu X."/>
            <person name="Pan Q."/>
            <person name="Wang Y."/>
            <person name="Lv Z."/>
            <person name="Lu X."/>
            <person name="Zhang F."/>
            <person name="Jiang W."/>
            <person name="Ma Y."/>
            <person name="Chen M."/>
            <person name="Hao X."/>
            <person name="Li L."/>
            <person name="Tang Y."/>
            <person name="Lv G."/>
            <person name="Zhou Y."/>
            <person name="Sun X."/>
            <person name="Brodelius P.E."/>
            <person name="Rose J.K.C."/>
            <person name="Tang K."/>
        </authorList>
    </citation>
    <scope>NUCLEOTIDE SEQUENCE [LARGE SCALE GENOMIC DNA]</scope>
    <source>
        <strain evidence="4">cv. Huhao1</strain>
        <tissue evidence="3">Leaf</tissue>
    </source>
</reference>
<organism evidence="3 4">
    <name type="scientific">Artemisia annua</name>
    <name type="common">Sweet wormwood</name>
    <dbReference type="NCBI Taxonomy" id="35608"/>
    <lineage>
        <taxon>Eukaryota</taxon>
        <taxon>Viridiplantae</taxon>
        <taxon>Streptophyta</taxon>
        <taxon>Embryophyta</taxon>
        <taxon>Tracheophyta</taxon>
        <taxon>Spermatophyta</taxon>
        <taxon>Magnoliopsida</taxon>
        <taxon>eudicotyledons</taxon>
        <taxon>Gunneridae</taxon>
        <taxon>Pentapetalae</taxon>
        <taxon>asterids</taxon>
        <taxon>campanulids</taxon>
        <taxon>Asterales</taxon>
        <taxon>Asteraceae</taxon>
        <taxon>Asteroideae</taxon>
        <taxon>Anthemideae</taxon>
        <taxon>Artemisiinae</taxon>
        <taxon>Artemisia</taxon>
    </lineage>
</organism>
<name>A0A2U1KZP1_ARTAN</name>
<dbReference type="CDD" id="cd20805">
    <property type="entry name" value="C1_DGK_rpt2"/>
    <property type="match status" value="1"/>
</dbReference>
<proteinExistence type="predicted"/>
<accession>A0A2U1KZP1</accession>
<comment type="caution">
    <text evidence="3">The sequence shown here is derived from an EMBL/GenBank/DDBJ whole genome shotgun (WGS) entry which is preliminary data.</text>
</comment>
<evidence type="ECO:0000313" key="3">
    <source>
        <dbReference type="EMBL" id="PWA42242.1"/>
    </source>
</evidence>
<dbReference type="InterPro" id="IPR039299">
    <property type="entry name" value="SEOA"/>
</dbReference>
<dbReference type="PANTHER" id="PTHR33232:SF12">
    <property type="entry name" value="PROTEIN SIEVE ELEMENT OCCLUSION B-LIKE"/>
    <property type="match status" value="1"/>
</dbReference>